<dbReference type="GO" id="GO:0005524">
    <property type="term" value="F:ATP binding"/>
    <property type="evidence" value="ECO:0007669"/>
    <property type="project" value="UniProtKB-KW"/>
</dbReference>
<dbReference type="Gramene" id="OMO95512">
    <property type="protein sequence ID" value="OMO95512"/>
    <property type="gene ID" value="CCACVL1_05384"/>
</dbReference>
<keyword evidence="6" id="KW-0648">Protein biosynthesis</keyword>
<feature type="non-terminal residue" evidence="10">
    <location>
        <position position="1"/>
    </location>
</feature>
<dbReference type="EC" id="6.1.1.9" evidence="2"/>
<evidence type="ECO:0000256" key="3">
    <source>
        <dbReference type="ARBA" id="ARBA00022598"/>
    </source>
</evidence>
<keyword evidence="4" id="KW-0547">Nucleotide-binding</keyword>
<evidence type="ECO:0000256" key="5">
    <source>
        <dbReference type="ARBA" id="ARBA00022840"/>
    </source>
</evidence>
<feature type="coiled-coil region" evidence="9">
    <location>
        <begin position="65"/>
        <end position="134"/>
    </location>
</feature>
<dbReference type="AlphaFoldDB" id="A0A1R3JKW3"/>
<protein>
    <recommendedName>
        <fullName evidence="2">valine--tRNA ligase</fullName>
        <ecNumber evidence="2">6.1.1.9</ecNumber>
    </recommendedName>
    <alternativeName>
        <fullName evidence="8">Valyl-tRNA synthetase</fullName>
    </alternativeName>
</protein>
<evidence type="ECO:0000256" key="6">
    <source>
        <dbReference type="ARBA" id="ARBA00022917"/>
    </source>
</evidence>
<keyword evidence="7" id="KW-0030">Aminoacyl-tRNA synthetase</keyword>
<dbReference type="PANTHER" id="PTHR11946:SF109">
    <property type="entry name" value="VALINE--TRNA LIGASE"/>
    <property type="match status" value="1"/>
</dbReference>
<dbReference type="Gene3D" id="1.10.287.380">
    <property type="entry name" value="Valyl-tRNA synthetase, C-terminal domain"/>
    <property type="match status" value="1"/>
</dbReference>
<evidence type="ECO:0000256" key="2">
    <source>
        <dbReference type="ARBA" id="ARBA00013169"/>
    </source>
</evidence>
<evidence type="ECO:0000256" key="8">
    <source>
        <dbReference type="ARBA" id="ARBA00029936"/>
    </source>
</evidence>
<dbReference type="InterPro" id="IPR002303">
    <property type="entry name" value="Valyl-tRNA_ligase"/>
</dbReference>
<evidence type="ECO:0000256" key="7">
    <source>
        <dbReference type="ARBA" id="ARBA00023146"/>
    </source>
</evidence>
<comment type="similarity">
    <text evidence="1">Belongs to the class-I aminoacyl-tRNA synthetase family.</text>
</comment>
<evidence type="ECO:0000313" key="10">
    <source>
        <dbReference type="EMBL" id="OMO95512.1"/>
    </source>
</evidence>
<gene>
    <name evidence="10" type="ORF">CCACVL1_05384</name>
</gene>
<name>A0A1R3JKW3_COCAP</name>
<dbReference type="EMBL" id="AWWV01007643">
    <property type="protein sequence ID" value="OMO95512.1"/>
    <property type="molecule type" value="Genomic_DNA"/>
</dbReference>
<evidence type="ECO:0000256" key="1">
    <source>
        <dbReference type="ARBA" id="ARBA00005594"/>
    </source>
</evidence>
<evidence type="ECO:0000256" key="4">
    <source>
        <dbReference type="ARBA" id="ARBA00022741"/>
    </source>
</evidence>
<dbReference type="PANTHER" id="PTHR11946">
    <property type="entry name" value="VALYL-TRNA SYNTHETASES"/>
    <property type="match status" value="1"/>
</dbReference>
<dbReference type="Proteomes" id="UP000188268">
    <property type="component" value="Unassembled WGS sequence"/>
</dbReference>
<keyword evidence="3 10" id="KW-0436">Ligase</keyword>
<dbReference type="OrthoDB" id="1742503at2759"/>
<keyword evidence="11" id="KW-1185">Reference proteome</keyword>
<dbReference type="InterPro" id="IPR037118">
    <property type="entry name" value="Val-tRNA_synth_C_sf"/>
</dbReference>
<sequence length="139" mass="15925">VTCFLHSVKVRKYAEIIKSCELEILTLATLSSLKVLLSGVDVAPAGCAFENVNENLKVYLKVQGNLNAEAELEKIRNKLDEIQKRQEKLKKIMNASGYQQKVPSHIQEDNANKLAKLLQDFDFFKKEEERMESEADRQR</sequence>
<accession>A0A1R3JKW3</accession>
<comment type="caution">
    <text evidence="10">The sequence shown here is derived from an EMBL/GenBank/DDBJ whole genome shotgun (WGS) entry which is preliminary data.</text>
</comment>
<proteinExistence type="inferred from homology"/>
<evidence type="ECO:0000256" key="9">
    <source>
        <dbReference type="SAM" id="Coils"/>
    </source>
</evidence>
<keyword evidence="9" id="KW-0175">Coiled coil</keyword>
<dbReference type="GO" id="GO:0005829">
    <property type="term" value="C:cytosol"/>
    <property type="evidence" value="ECO:0007669"/>
    <property type="project" value="TreeGrafter"/>
</dbReference>
<evidence type="ECO:0000313" key="11">
    <source>
        <dbReference type="Proteomes" id="UP000188268"/>
    </source>
</evidence>
<dbReference type="STRING" id="210143.A0A1R3JKW3"/>
<keyword evidence="5" id="KW-0067">ATP-binding</keyword>
<dbReference type="GO" id="GO:0006438">
    <property type="term" value="P:valyl-tRNA aminoacylation"/>
    <property type="evidence" value="ECO:0007669"/>
    <property type="project" value="InterPro"/>
</dbReference>
<organism evidence="10 11">
    <name type="scientific">Corchorus capsularis</name>
    <name type="common">Jute</name>
    <dbReference type="NCBI Taxonomy" id="210143"/>
    <lineage>
        <taxon>Eukaryota</taxon>
        <taxon>Viridiplantae</taxon>
        <taxon>Streptophyta</taxon>
        <taxon>Embryophyta</taxon>
        <taxon>Tracheophyta</taxon>
        <taxon>Spermatophyta</taxon>
        <taxon>Magnoliopsida</taxon>
        <taxon>eudicotyledons</taxon>
        <taxon>Gunneridae</taxon>
        <taxon>Pentapetalae</taxon>
        <taxon>rosids</taxon>
        <taxon>malvids</taxon>
        <taxon>Malvales</taxon>
        <taxon>Malvaceae</taxon>
        <taxon>Grewioideae</taxon>
        <taxon>Apeibeae</taxon>
        <taxon>Corchorus</taxon>
    </lineage>
</organism>
<dbReference type="GO" id="GO:0004832">
    <property type="term" value="F:valine-tRNA ligase activity"/>
    <property type="evidence" value="ECO:0007669"/>
    <property type="project" value="UniProtKB-EC"/>
</dbReference>
<reference evidence="10 11" key="1">
    <citation type="submission" date="2013-09" db="EMBL/GenBank/DDBJ databases">
        <title>Corchorus capsularis genome sequencing.</title>
        <authorList>
            <person name="Alam M."/>
            <person name="Haque M.S."/>
            <person name="Islam M.S."/>
            <person name="Emdad E.M."/>
            <person name="Islam M.M."/>
            <person name="Ahmed B."/>
            <person name="Halim A."/>
            <person name="Hossen Q.M.M."/>
            <person name="Hossain M.Z."/>
            <person name="Ahmed R."/>
            <person name="Khan M.M."/>
            <person name="Islam R."/>
            <person name="Rashid M.M."/>
            <person name="Khan S.A."/>
            <person name="Rahman M.S."/>
            <person name="Alam M."/>
        </authorList>
    </citation>
    <scope>NUCLEOTIDE SEQUENCE [LARGE SCALE GENOMIC DNA]</scope>
    <source>
        <strain evidence="11">cv. CVL-1</strain>
        <tissue evidence="10">Whole seedling</tissue>
    </source>
</reference>